<reference evidence="1" key="1">
    <citation type="submission" date="2021-02" db="EMBL/GenBank/DDBJ databases">
        <authorList>
            <person name="Palmer J.M."/>
        </authorList>
    </citation>
    <scope>NUCLEOTIDE SEQUENCE</scope>
    <source>
        <strain evidence="1">SCRP734</strain>
    </source>
</reference>
<dbReference type="InterPro" id="IPR002110">
    <property type="entry name" value="Ankyrin_rpt"/>
</dbReference>
<dbReference type="InterPro" id="IPR052050">
    <property type="entry name" value="SecEffector_AnkRepeat"/>
</dbReference>
<dbReference type="EMBL" id="JAGDFM010000304">
    <property type="protein sequence ID" value="KAG7380229.1"/>
    <property type="molecule type" value="Genomic_DNA"/>
</dbReference>
<evidence type="ECO:0000313" key="2">
    <source>
        <dbReference type="Proteomes" id="UP000694044"/>
    </source>
</evidence>
<accession>A0A8T1VJ53</accession>
<evidence type="ECO:0000313" key="1">
    <source>
        <dbReference type="EMBL" id="KAG7380229.1"/>
    </source>
</evidence>
<dbReference type="AlphaFoldDB" id="A0A8T1VJ53"/>
<proteinExistence type="predicted"/>
<sequence length="103" mass="11697">MFPDHSVFCEMPFVLAAENGHLDVLKYLYEMKLNTDTTHWALDTAAGSGFLEMVKWIYENRLEGCSLFAMHFAAANGHLETVKWLHANRNKSQALDEHGLGEL</sequence>
<gene>
    <name evidence="1" type="primary">ANKS3_6</name>
    <name evidence="1" type="ORF">PHYPSEUDO_007615</name>
</gene>
<dbReference type="PANTHER" id="PTHR46586:SF3">
    <property type="entry name" value="ANKYRIN REPEAT-CONTAINING PROTEIN"/>
    <property type="match status" value="1"/>
</dbReference>
<keyword evidence="2" id="KW-1185">Reference proteome</keyword>
<name>A0A8T1VJ53_9STRA</name>
<dbReference type="Proteomes" id="UP000694044">
    <property type="component" value="Unassembled WGS sequence"/>
</dbReference>
<dbReference type="Pfam" id="PF13637">
    <property type="entry name" value="Ank_4"/>
    <property type="match status" value="1"/>
</dbReference>
<comment type="caution">
    <text evidence="1">The sequence shown here is derived from an EMBL/GenBank/DDBJ whole genome shotgun (WGS) entry which is preliminary data.</text>
</comment>
<dbReference type="PANTHER" id="PTHR46586">
    <property type="entry name" value="ANKYRIN REPEAT-CONTAINING PROTEIN"/>
    <property type="match status" value="1"/>
</dbReference>
<protein>
    <submittedName>
        <fullName evidence="1">Ankyrin repeat and SAM domain-containing protein 3</fullName>
    </submittedName>
</protein>
<organism evidence="1 2">
    <name type="scientific">Phytophthora pseudosyringae</name>
    <dbReference type="NCBI Taxonomy" id="221518"/>
    <lineage>
        <taxon>Eukaryota</taxon>
        <taxon>Sar</taxon>
        <taxon>Stramenopiles</taxon>
        <taxon>Oomycota</taxon>
        <taxon>Peronosporomycetes</taxon>
        <taxon>Peronosporales</taxon>
        <taxon>Peronosporaceae</taxon>
        <taxon>Phytophthora</taxon>
    </lineage>
</organism>
<dbReference type="OrthoDB" id="67499at2759"/>